<name>A0A9X2LDU3_9ACTN</name>
<dbReference type="GO" id="GO:0008234">
    <property type="term" value="F:cysteine-type peptidase activity"/>
    <property type="evidence" value="ECO:0007669"/>
    <property type="project" value="UniProtKB-KW"/>
</dbReference>
<keyword evidence="4" id="KW-0378">Hydrolase</keyword>
<evidence type="ECO:0000313" key="9">
    <source>
        <dbReference type="Proteomes" id="UP001142374"/>
    </source>
</evidence>
<evidence type="ECO:0000256" key="5">
    <source>
        <dbReference type="ARBA" id="ARBA00022807"/>
    </source>
</evidence>
<comment type="caution">
    <text evidence="8">The sequence shown here is derived from an EMBL/GenBank/DDBJ whole genome shotgun (WGS) entry which is preliminary data.</text>
</comment>
<keyword evidence="2" id="KW-0645">Protease</keyword>
<evidence type="ECO:0000256" key="6">
    <source>
        <dbReference type="SAM" id="SignalP"/>
    </source>
</evidence>
<reference evidence="8" key="1">
    <citation type="submission" date="2022-06" db="EMBL/GenBank/DDBJ databases">
        <title>WGS of actinobacteria.</title>
        <authorList>
            <person name="Thawai C."/>
        </authorList>
    </citation>
    <scope>NUCLEOTIDE SEQUENCE</scope>
    <source>
        <strain evidence="8">AA8</strain>
    </source>
</reference>
<proteinExistence type="inferred from homology"/>
<dbReference type="InterPro" id="IPR028994">
    <property type="entry name" value="Integrin_alpha_N"/>
</dbReference>
<dbReference type="RefSeq" id="WP_168095213.1">
    <property type="nucleotide sequence ID" value="NZ_JAATER010000373.1"/>
</dbReference>
<dbReference type="Pfam" id="PF00877">
    <property type="entry name" value="NLPC_P60"/>
    <property type="match status" value="1"/>
</dbReference>
<comment type="similarity">
    <text evidence="1">Belongs to the peptidase C40 family.</text>
</comment>
<dbReference type="AlphaFoldDB" id="A0A9X2LDU3"/>
<dbReference type="SUPFAM" id="SSF54001">
    <property type="entry name" value="Cysteine proteinases"/>
    <property type="match status" value="1"/>
</dbReference>
<evidence type="ECO:0000256" key="2">
    <source>
        <dbReference type="ARBA" id="ARBA00022670"/>
    </source>
</evidence>
<dbReference type="Gene3D" id="2.130.10.130">
    <property type="entry name" value="Integrin alpha, N-terminal"/>
    <property type="match status" value="2"/>
</dbReference>
<dbReference type="GO" id="GO:0006508">
    <property type="term" value="P:proteolysis"/>
    <property type="evidence" value="ECO:0007669"/>
    <property type="project" value="UniProtKB-KW"/>
</dbReference>
<evidence type="ECO:0000256" key="4">
    <source>
        <dbReference type="ARBA" id="ARBA00022801"/>
    </source>
</evidence>
<evidence type="ECO:0000259" key="7">
    <source>
        <dbReference type="Pfam" id="PF00877"/>
    </source>
</evidence>
<dbReference type="SUPFAM" id="SSF69318">
    <property type="entry name" value="Integrin alpha N-terminal domain"/>
    <property type="match status" value="1"/>
</dbReference>
<organism evidence="8 9">
    <name type="scientific">Streptomyces telluris</name>
    <dbReference type="NCBI Taxonomy" id="2720021"/>
    <lineage>
        <taxon>Bacteria</taxon>
        <taxon>Bacillati</taxon>
        <taxon>Actinomycetota</taxon>
        <taxon>Actinomycetes</taxon>
        <taxon>Kitasatosporales</taxon>
        <taxon>Streptomycetaceae</taxon>
        <taxon>Streptomyces</taxon>
    </lineage>
</organism>
<sequence>MSKHAYLRKSAIGIALVCAVTGGGFTLAAPATAAPATAAPVPAAVAADEEPGDFGSNGQGPMLPVEPDGEEFFNVAGASKDAPRIKRSETLKRAAEWVGKGIPYNMGGSYRGHRTDCSGYVSMAWRLAWDMATPNFGPQGVTEKIKKSDLKSGDALLNPKPGRYGHVVLFDKWANADHTKYVGYEFSSSGVHHREIPYPYFPGHDTDSYYPVHNKSVVDDERPPIDPGMTELTAGDLNHDGKKDIVAVQVSTGKLFLYPGTGKNGLNALDDRVEIGTGGWNGMRNLTVGDFNGDGKADLLATKRAGGKLYLYPGTNGKGLKALGDRIEIGSGAWNGMKHLTAGDFNGDGKTDLVAAKTDTGQLFLYPGTRKSGLDALDDRVEIGTGAWNGMNKVVSGDFNGDGKADIVATKTETGELYLYPGTGKSGLDTLGQRVEVGTGGWNDISDYAAADFDKDGIDDLAAVDSDPRKTGKLYLYRGNGKGFATRVEIGTGGW</sequence>
<dbReference type="PANTHER" id="PTHR44103:SF1">
    <property type="entry name" value="PROPROTEIN CONVERTASE P"/>
    <property type="match status" value="1"/>
</dbReference>
<evidence type="ECO:0000256" key="1">
    <source>
        <dbReference type="ARBA" id="ARBA00007074"/>
    </source>
</evidence>
<keyword evidence="3 6" id="KW-0732">Signal</keyword>
<feature type="chain" id="PRO_5040792915" evidence="6">
    <location>
        <begin position="34"/>
        <end position="495"/>
    </location>
</feature>
<keyword evidence="9" id="KW-1185">Reference proteome</keyword>
<keyword evidence="5" id="KW-0788">Thiol protease</keyword>
<dbReference type="PANTHER" id="PTHR44103">
    <property type="entry name" value="PROPROTEIN CONVERTASE P"/>
    <property type="match status" value="1"/>
</dbReference>
<accession>A0A9X2LDU3</accession>
<protein>
    <submittedName>
        <fullName evidence="8">FG-GAP-like repeat-containing protein</fullName>
    </submittedName>
</protein>
<feature type="domain" description="NlpC/P60" evidence="7">
    <location>
        <begin position="101"/>
        <end position="190"/>
    </location>
</feature>
<dbReference type="Gene3D" id="3.90.1720.10">
    <property type="entry name" value="endopeptidase domain like (from Nostoc punctiforme)"/>
    <property type="match status" value="1"/>
</dbReference>
<evidence type="ECO:0000313" key="8">
    <source>
        <dbReference type="EMBL" id="MCQ8769390.1"/>
    </source>
</evidence>
<evidence type="ECO:0000256" key="3">
    <source>
        <dbReference type="ARBA" id="ARBA00022729"/>
    </source>
</evidence>
<gene>
    <name evidence="8" type="ORF">NQU55_06285</name>
</gene>
<dbReference type="InterPro" id="IPR013517">
    <property type="entry name" value="FG-GAP"/>
</dbReference>
<feature type="signal peptide" evidence="6">
    <location>
        <begin position="1"/>
        <end position="33"/>
    </location>
</feature>
<dbReference type="InterPro" id="IPR038765">
    <property type="entry name" value="Papain-like_cys_pep_sf"/>
</dbReference>
<dbReference type="Proteomes" id="UP001142374">
    <property type="component" value="Unassembled WGS sequence"/>
</dbReference>
<dbReference type="InterPro" id="IPR000064">
    <property type="entry name" value="NLP_P60_dom"/>
</dbReference>
<dbReference type="Pfam" id="PF13517">
    <property type="entry name" value="FG-GAP_3"/>
    <property type="match status" value="2"/>
</dbReference>
<dbReference type="EMBL" id="JANIID010000004">
    <property type="protein sequence ID" value="MCQ8769390.1"/>
    <property type="molecule type" value="Genomic_DNA"/>
</dbReference>